<evidence type="ECO:0000313" key="1">
    <source>
        <dbReference type="Ensembl" id="ENSBIXP00000028661.1"/>
    </source>
</evidence>
<dbReference type="OMA" id="THPTHLE"/>
<dbReference type="Proteomes" id="UP000429181">
    <property type="component" value="Chromosome 19"/>
</dbReference>
<dbReference type="Ensembl" id="ENSBIXT00000009673.1">
    <property type="protein sequence ID" value="ENSBIXP00000028661.1"/>
    <property type="gene ID" value="ENSBIXG00000009942.1"/>
</dbReference>
<keyword evidence="2" id="KW-1185">Reference proteome</keyword>
<dbReference type="GeneTree" id="ENSGT00920000150759"/>
<evidence type="ECO:0000313" key="3">
    <source>
        <dbReference type="Proteomes" id="UP000429181"/>
    </source>
</evidence>
<dbReference type="Proteomes" id="UP000314981">
    <property type="component" value="Chromosome 19"/>
</dbReference>
<organism evidence="1 2">
    <name type="scientific">Bos indicus x Bos taurus</name>
    <name type="common">Hybrid cattle</name>
    <dbReference type="NCBI Taxonomy" id="30522"/>
    <lineage>
        <taxon>Eukaryota</taxon>
        <taxon>Metazoa</taxon>
        <taxon>Chordata</taxon>
        <taxon>Craniata</taxon>
        <taxon>Vertebrata</taxon>
        <taxon>Euteleostomi</taxon>
        <taxon>Mammalia</taxon>
        <taxon>Eutheria</taxon>
        <taxon>Laurasiatheria</taxon>
        <taxon>Artiodactyla</taxon>
        <taxon>Ruminantia</taxon>
        <taxon>Pecora</taxon>
        <taxon>Bovidae</taxon>
        <taxon>Bovinae</taxon>
        <taxon>Bos</taxon>
    </lineage>
</organism>
<evidence type="ECO:0000313" key="2">
    <source>
        <dbReference type="Proteomes" id="UP000314981"/>
    </source>
</evidence>
<accession>A0A4W2DVY7</accession>
<reference evidence="2 3" key="1">
    <citation type="submission" date="2018-11" db="EMBL/GenBank/DDBJ databases">
        <title>Haplotype-resolved cattle genomes.</title>
        <authorList>
            <person name="Low W.Y."/>
            <person name="Tearle R."/>
            <person name="Bickhart D.M."/>
            <person name="Rosen B.D."/>
            <person name="Koren S."/>
            <person name="Rhie A."/>
            <person name="Hiendleder S."/>
            <person name="Phillippy A.M."/>
            <person name="Smith T.P.L."/>
            <person name="Williams J.L."/>
        </authorList>
    </citation>
    <scope>NUCLEOTIDE SEQUENCE [LARGE SCALE GENOMIC DNA]</scope>
</reference>
<sequence>MCLGKEVLETHPTGLEFTWPTYRACSTPWPTFTRTLNPFTIIFGFLCHTTASGKGIFDTDRENQEVLVNYKVKWGLPS</sequence>
<dbReference type="AlphaFoldDB" id="A0A4W2DVY7"/>
<reference evidence="1" key="2">
    <citation type="submission" date="2025-05" db="UniProtKB">
        <authorList>
            <consortium name="Ensembl"/>
        </authorList>
    </citation>
    <scope>IDENTIFICATION</scope>
</reference>
<proteinExistence type="predicted"/>
<dbReference type="Ensembl" id="ENSBIXT00005041743.1">
    <property type="protein sequence ID" value="ENSBIXP00005044430.1"/>
    <property type="gene ID" value="ENSBIXG00005028263.1"/>
</dbReference>
<protein>
    <submittedName>
        <fullName evidence="1">Uncharacterized protein</fullName>
    </submittedName>
</protein>
<name>A0A4W2DVY7_BOBOX</name>